<keyword evidence="18 23" id="KW-0539">Nucleus</keyword>
<comment type="caution">
    <text evidence="28">The sequence shown here is derived from an EMBL/GenBank/DDBJ whole genome shotgun (WGS) entry which is preliminary data.</text>
</comment>
<sequence length="3087" mass="349062">MSLALHELLVCCRGLENDKATERKKEVEKFRQLIRSADTVEQLDQNSESRHSKHSKQLNWDAVFRFLQRFIRKETECLQSGKANVSATTQANRQKKMQEISSLIKYFIRCANKRGPRLKCMELLSHVMDVLRDSYSCNAYGADYSSILLKDILSVRKYWCEITQQQWTDLLDLYCGLYLKASKDIDRVLLARILHTLVRGSCLQTEGLTHSLFKFFSKALPNARHEKILAVLEHMLAALNVFLKASAMNCRVRVCKLGEDLLPTVLYIWTQKRPQDLLKDEIIQFFCLQLRVHHPKGAKTQETGAYAEDWSKWQSLLYNLYDALVSEINQIGSRGKYSTGSRHVAVKENLIELTADICHQLFTQDTRVLEITQSHMCGTQRGTQQGTPSKRRRIQLGWEVIRDNLQRSQSDFDLIPWLQITAVLVWKYPSILPSTELVPLLTALHQLLVQQRRGEKTPYVVRCLSNIAACQSGKKDLRLSQKPELQKLWTRLWAVTLRYVSSQQIETEAFGLLEAVIQGGLIPIDREFWKIFTGSACKPSFAAAQCLARALTKCAVPERLETGLEYMAAIEGNGPPSLREAILRWILLYQMDEDTEEGTKPHPVVCRDFPNQIVPRILVTLTLKDSRAGMDFLTFPLASESILQKDQLLAEGDDAFSEIENLYLQSTFDEMPSCSSNEVNAPVRNSAAPSVTVKQGVKERLEQYLLAVSEHLLNSYSLDSQTLPECLVRCIALLTGVLGCYVHAGILTEEDACKTVLFQKAKALIQNTSEYISAVKGKIPDDSKLSSLRILIQQYINCLSRPTKNSASLISSNLVLRLLPSRLLNELADICKLLITSTGKKGDAGEKSLIEDDFEASRMQVDGKVEMDLFEDDDDGPSSRITDTRDSNDSSDVQCGTGAKSVLAEEHLSKQDLAFLDTLKFLCLCASSELIHGLPFRPADIRRKLLQFIDLADCTKPLHLHMYLTLLRELPAEDTSLTPEDFDTLLRPLADVCSLYRRDQETCTVILLDLLPSIRSLGRSSAEEMGDVQGTLLKVVSAFWQLGKTGSATASVRAALVKCMVALLEVDPHCNWAVFCVREEELTVSCAFPELLADSHHHVRLLVAMSVNRLFQEVVPHRSGKLKMLPLKLQLQAFENVYLKAQGGMRFKNGSVSEELRDEQLNRKATLLKMISVVLCCSPVCEKQALFALFQSHRENGIDHQLIKKVLCAISETLGCRSVDSFMGSHLDYLITEWLKQKEYTLSTFPCVLLNYPSLQEFYRSCYKVLVPHLVFLNDFDQVKSIGQQIGKDWKELLADCFPKIMVNILPYFAVHGHKANELAPQREKASKVYDLLKEDSCLGKPQIDNLIHNNLPEIVVELLMTVYESANQEAGEGADLVNFVGELDPAPNPPHFPSYVIKATLDYISKCHSTNLKSLVAILSKNPISIQKILLAVCKQAAETSNVYEKHRILLMYRLFVNLLLQEVKDGLGGAWAFVLRDVIYTLIHHINSRAAVLDEVSTRSFSLCCDLLSSVCQTAVEFCGDALEKHLQVIVGTLTGLVSEQPEIQQQVLSLLRFLVIDNKDNENLYKAIKLLEPFPDRPAFRELRAAQQRIKYSKGTFTLSEEINHFLSVSSCDSLPLTRLEGLNDLKKQLQLHKAQMKDLLKECQGDPQDSVLVKLVMNLLQLCKAAVNHPGGKDILEAAGSCLGEIGPVDFSTIALLHKRDQLNSRALELFQEKEFQWIYIILKSINNALTDHSIEVRSAAATCLKSILATRSGIQFWEKHKDNNDPMLFYFNPFRSAKKKLPQGPVEEPMPDPTEILDNVDLWVPQNGCHDTWLKTLTCTLLDSGGVKCEALLLLGPLCQVKTDFCRTVLPYLIHDILLHDADSSWRSLLSRHIQGFFTSCSKAVSVSSRSTTPAIVDSESESLTHGQLDKTSLRTMLAVLDYLRRQKRPIQGLISGTVCDDNFWLELNYLEVAMAAQSCAAHFTALLYSEIYVDKVKSDNEESRRAAAKTSRRIVFEDTNQNFTIASLSDKSKEETGISLQDLLIEVYRSIGEPDSLYGCGGGTILHPLTRIRTYEHEAMWGRALISYDLHTTLSPVARQAGIIQALQNFGLCNTLVTYLKGLECETAEWGAELQEIRYQAAWRNTQWDCVPSVRDESTGPGYHESVYCALQSLRDKEFSAFHESLRYARVCEVEELCRESLESVYSLYPTLCKLQGISELESIGQLLSRAFTDNALGLVYSNWQQQSQLLKDSDFSFQEPILALRTVIQETLLQQEAEDTRKEYLRSVLTQHLMELSKVARTAGNTQLAERAVFQMKQHSTVGYGVSPWQLEEAQVFWAKREEGLALGILRQMIEKLSDEVDFEPGLAPMFAECLRLCGNWLAETRLESPGIILEKYLEKAVEVIEDHTGGTNSQLQSGKMQAFLALARFSDAQYQSIENYRKSSEFENKQALLEKAKQEVGLMREYGVRDNKYTVKVQRELELDVKALSNLQEDRKRFLCKAVENYIKCLQLGEEHDMWIFRLCSLWLENSTVQEVNGMLKDGVKKIPSYKFLPLMYQLAARMGAKMPGGAAGGVGFHNVLSQLICRTSLDHTHHTLFIILALVNANRDESFAKSEGMTRGRLSKSAPKQTSLLDKERSEVALNIINEIRKKRGKMIQGIETLCDAYITLANMDANKWKTEKKPIPIPPEQPITKIRNLDDVVIPTMEIKVDPSGKYENMITIQSFKPHFRLAGGVNLPKIIDCVGSDGKERRQLVKGQDDLRQDAVMQQVFQMCNMLLQRNTETRKRKLTIRRYKVVPFSQRSGVLEWCTGTVPIGEFLVDPSKGAHQRYRPGDWGNQTCRKKMHEVIKQRFEEKLQTFMEVCQNFRPVFRYFCMEKFLDPAVWLEKRLAYTRSVATSSIVGYIVGLGDRHIQNILIDEETAELVHIDLGVAFEQGKILPTPETVPFRLSRDIVDGMGVSGVEGVFRRCCEKTMEVMRNSQEALLTIVEVLLYDPMFDWTMNPLKALYLQQRHEEAELNSTLNATLGGEDQESHRKSSSDTQSFNKVAERVLLRLQEKLKGVEQGAVLSVGGQVNLLIQQAMDCNNLSRLFPGWQAWV</sequence>
<dbReference type="Pfam" id="PF11640">
    <property type="entry name" value="TAN"/>
    <property type="match status" value="1"/>
</dbReference>
<keyword evidence="10 23" id="KW-0547">Nucleotide-binding</keyword>
<proteinExistence type="inferred from homology"/>
<evidence type="ECO:0000313" key="29">
    <source>
        <dbReference type="Proteomes" id="UP001230051"/>
    </source>
</evidence>
<keyword evidence="29" id="KW-1185">Reference proteome</keyword>
<protein>
    <recommendedName>
        <fullName evidence="23">non-specific serine/threonine protein kinase</fullName>
        <ecNumber evidence="23">2.7.11.1</ecNumber>
    </recommendedName>
</protein>
<dbReference type="InterPro" id="IPR036940">
    <property type="entry name" value="PI3/4_kinase_cat_sf"/>
</dbReference>
<dbReference type="InterPro" id="IPR014009">
    <property type="entry name" value="PIK_FAT"/>
</dbReference>
<keyword evidence="16" id="KW-0576">Peroxisome</keyword>
<dbReference type="Proteomes" id="UP001230051">
    <property type="component" value="Unassembled WGS sequence"/>
</dbReference>
<evidence type="ECO:0000256" key="17">
    <source>
        <dbReference type="ARBA" id="ARBA00023212"/>
    </source>
</evidence>
<dbReference type="PROSITE" id="PS00915">
    <property type="entry name" value="PI3_4_KINASE_1"/>
    <property type="match status" value="1"/>
</dbReference>
<dbReference type="GO" id="GO:0043068">
    <property type="term" value="P:positive regulation of programmed cell death"/>
    <property type="evidence" value="ECO:0007669"/>
    <property type="project" value="UniProtKB-ARBA"/>
</dbReference>
<dbReference type="GO" id="GO:0005813">
    <property type="term" value="C:centrosome"/>
    <property type="evidence" value="ECO:0007669"/>
    <property type="project" value="UniProtKB-SubCell"/>
</dbReference>
<dbReference type="Pfam" id="PF02259">
    <property type="entry name" value="FAT"/>
    <property type="match status" value="1"/>
</dbReference>
<evidence type="ECO:0000256" key="13">
    <source>
        <dbReference type="ARBA" id="ARBA00022840"/>
    </source>
</evidence>
<dbReference type="InterPro" id="IPR018936">
    <property type="entry name" value="PI3/4_kinase_CS"/>
</dbReference>
<evidence type="ECO:0000256" key="24">
    <source>
        <dbReference type="SAM" id="MobiDB-lite"/>
    </source>
</evidence>
<dbReference type="CDD" id="cd05171">
    <property type="entry name" value="PIKKc_ATM"/>
    <property type="match status" value="1"/>
</dbReference>
<dbReference type="InterPro" id="IPR011009">
    <property type="entry name" value="Kinase-like_dom_sf"/>
</dbReference>
<evidence type="ECO:0000256" key="19">
    <source>
        <dbReference type="ARBA" id="ARBA00023306"/>
    </source>
</evidence>
<dbReference type="GO" id="GO:0007127">
    <property type="term" value="P:meiosis I"/>
    <property type="evidence" value="ECO:0007669"/>
    <property type="project" value="UniProtKB-ARBA"/>
</dbReference>
<dbReference type="InterPro" id="IPR016024">
    <property type="entry name" value="ARM-type_fold"/>
</dbReference>
<dbReference type="InterPro" id="IPR038980">
    <property type="entry name" value="ATM_plant"/>
</dbReference>
<keyword evidence="9 23" id="KW-0808">Transferase</keyword>
<evidence type="ECO:0000256" key="3">
    <source>
        <dbReference type="ARBA" id="ARBA00004300"/>
    </source>
</evidence>
<evidence type="ECO:0000256" key="22">
    <source>
        <dbReference type="ARBA" id="ARBA00048977"/>
    </source>
</evidence>
<dbReference type="InterPro" id="IPR003152">
    <property type="entry name" value="FATC_dom"/>
</dbReference>
<dbReference type="GO" id="GO:0032210">
    <property type="term" value="P:regulation of telomere maintenance via telomerase"/>
    <property type="evidence" value="ECO:0007669"/>
    <property type="project" value="UniProtKB-ARBA"/>
</dbReference>
<evidence type="ECO:0000256" key="6">
    <source>
        <dbReference type="ARBA" id="ARBA00022490"/>
    </source>
</evidence>
<evidence type="ECO:0000256" key="9">
    <source>
        <dbReference type="ARBA" id="ARBA00022679"/>
    </source>
</evidence>
<dbReference type="SMART" id="SM01342">
    <property type="entry name" value="TAN"/>
    <property type="match status" value="1"/>
</dbReference>
<name>A0AAD8DGI1_ACIOX</name>
<dbReference type="GO" id="GO:1904358">
    <property type="term" value="P:positive regulation of telomere maintenance via telomere lengthening"/>
    <property type="evidence" value="ECO:0007669"/>
    <property type="project" value="UniProtKB-ARBA"/>
</dbReference>
<dbReference type="GO" id="GO:0000077">
    <property type="term" value="P:DNA damage checkpoint signaling"/>
    <property type="evidence" value="ECO:0007669"/>
    <property type="project" value="UniProtKB-ARBA"/>
</dbReference>
<dbReference type="Gene3D" id="1.10.1070.11">
    <property type="entry name" value="Phosphatidylinositol 3-/4-kinase, catalytic domain"/>
    <property type="match status" value="1"/>
</dbReference>
<evidence type="ECO:0000259" key="27">
    <source>
        <dbReference type="PROSITE" id="PS51190"/>
    </source>
</evidence>
<keyword evidence="8" id="KW-0597">Phosphoprotein</keyword>
<keyword evidence="20" id="KW-0968">Cytoplasmic vesicle</keyword>
<feature type="domain" description="FATC" evidence="27">
    <location>
        <begin position="3055"/>
        <end position="3087"/>
    </location>
</feature>
<dbReference type="GO" id="GO:0005654">
    <property type="term" value="C:nucleoplasm"/>
    <property type="evidence" value="ECO:0007669"/>
    <property type="project" value="UniProtKB-ARBA"/>
</dbReference>
<reference evidence="28" key="1">
    <citation type="submission" date="2022-02" db="EMBL/GenBank/DDBJ databases">
        <title>Atlantic sturgeon de novo genome assembly.</title>
        <authorList>
            <person name="Stock M."/>
            <person name="Klopp C."/>
            <person name="Guiguen Y."/>
            <person name="Cabau C."/>
            <person name="Parinello H."/>
            <person name="Santidrian Yebra-Pimentel E."/>
            <person name="Kuhl H."/>
            <person name="Dirks R.P."/>
            <person name="Guessner J."/>
            <person name="Wuertz S."/>
            <person name="Du K."/>
            <person name="Schartl M."/>
        </authorList>
    </citation>
    <scope>NUCLEOTIDE SEQUENCE</scope>
    <source>
        <strain evidence="28">STURGEONOMICS-FGT-2020</strain>
        <tissue evidence="28">Whole blood</tissue>
    </source>
</reference>
<dbReference type="InterPro" id="IPR044107">
    <property type="entry name" value="PIKKc_ATM"/>
</dbReference>
<evidence type="ECO:0000256" key="10">
    <source>
        <dbReference type="ARBA" id="ARBA00022741"/>
    </source>
</evidence>
<dbReference type="FunFam" id="1.10.1070.11:FF:000011">
    <property type="entry name" value="Serine-protein kinase ATM"/>
    <property type="match status" value="1"/>
</dbReference>
<dbReference type="Pfam" id="PF00454">
    <property type="entry name" value="PI3_PI4_kinase"/>
    <property type="match status" value="1"/>
</dbReference>
<keyword evidence="13 23" id="KW-0067">ATP-binding</keyword>
<dbReference type="GO" id="GO:0005777">
    <property type="term" value="C:peroxisome"/>
    <property type="evidence" value="ECO:0007669"/>
    <property type="project" value="UniProtKB-SubCell"/>
</dbReference>
<keyword evidence="15" id="KW-0238">DNA-binding</keyword>
<dbReference type="Gene3D" id="3.30.1010.10">
    <property type="entry name" value="Phosphatidylinositol 3-kinase Catalytic Subunit, Chain A, domain 4"/>
    <property type="match status" value="1"/>
</dbReference>
<dbReference type="EMBL" id="JAGXEW010000009">
    <property type="protein sequence ID" value="KAK1168262.1"/>
    <property type="molecule type" value="Genomic_DNA"/>
</dbReference>
<dbReference type="SMART" id="SM01343">
    <property type="entry name" value="FATC"/>
    <property type="match status" value="1"/>
</dbReference>
<dbReference type="FunFam" id="3.30.1010.10:FF:000015">
    <property type="entry name" value="Serine-protein kinase ATM"/>
    <property type="match status" value="1"/>
</dbReference>
<evidence type="ECO:0000256" key="20">
    <source>
        <dbReference type="ARBA" id="ARBA00023329"/>
    </source>
</evidence>
<evidence type="ECO:0000256" key="11">
    <source>
        <dbReference type="ARBA" id="ARBA00022763"/>
    </source>
</evidence>
<dbReference type="GO" id="GO:0003677">
    <property type="term" value="F:DNA binding"/>
    <property type="evidence" value="ECO:0007669"/>
    <property type="project" value="UniProtKB-KW"/>
</dbReference>
<evidence type="ECO:0000256" key="18">
    <source>
        <dbReference type="ARBA" id="ARBA00023242"/>
    </source>
</evidence>
<dbReference type="SUPFAM" id="SSF56112">
    <property type="entry name" value="Protein kinase-like (PK-like)"/>
    <property type="match status" value="1"/>
</dbReference>
<dbReference type="SMART" id="SM00146">
    <property type="entry name" value="PI3Kc"/>
    <property type="match status" value="1"/>
</dbReference>
<evidence type="ECO:0000256" key="16">
    <source>
        <dbReference type="ARBA" id="ARBA00023140"/>
    </source>
</evidence>
<evidence type="ECO:0000256" key="7">
    <source>
        <dbReference type="ARBA" id="ARBA00022527"/>
    </source>
</evidence>
<dbReference type="PROSITE" id="PS00916">
    <property type="entry name" value="PI3_4_KINASE_2"/>
    <property type="match status" value="1"/>
</dbReference>
<evidence type="ECO:0000256" key="5">
    <source>
        <dbReference type="ARBA" id="ARBA00010769"/>
    </source>
</evidence>
<dbReference type="EC" id="2.7.11.1" evidence="23"/>
<dbReference type="SUPFAM" id="SSF48371">
    <property type="entry name" value="ARM repeat"/>
    <property type="match status" value="2"/>
</dbReference>
<dbReference type="PROSITE" id="PS51190">
    <property type="entry name" value="FATC"/>
    <property type="match status" value="1"/>
</dbReference>
<dbReference type="GO" id="GO:0010468">
    <property type="term" value="P:regulation of gene expression"/>
    <property type="evidence" value="ECO:0007669"/>
    <property type="project" value="UniProtKB-ARBA"/>
</dbReference>
<evidence type="ECO:0000256" key="21">
    <source>
        <dbReference type="ARBA" id="ARBA00047899"/>
    </source>
</evidence>
<evidence type="ECO:0000256" key="23">
    <source>
        <dbReference type="RuleBase" id="RU365027"/>
    </source>
</evidence>
<evidence type="ECO:0000256" key="14">
    <source>
        <dbReference type="ARBA" id="ARBA00022990"/>
    </source>
</evidence>
<comment type="catalytic activity">
    <reaction evidence="21 23">
        <text>L-threonyl-[protein] + ATP = O-phospho-L-threonyl-[protein] + ADP + H(+)</text>
        <dbReference type="Rhea" id="RHEA:46608"/>
        <dbReference type="Rhea" id="RHEA-COMP:11060"/>
        <dbReference type="Rhea" id="RHEA-COMP:11605"/>
        <dbReference type="ChEBI" id="CHEBI:15378"/>
        <dbReference type="ChEBI" id="CHEBI:30013"/>
        <dbReference type="ChEBI" id="CHEBI:30616"/>
        <dbReference type="ChEBI" id="CHEBI:61977"/>
        <dbReference type="ChEBI" id="CHEBI:456216"/>
        <dbReference type="EC" id="2.7.11.1"/>
    </reaction>
</comment>
<dbReference type="GO" id="GO:0010212">
    <property type="term" value="P:response to ionizing radiation"/>
    <property type="evidence" value="ECO:0007669"/>
    <property type="project" value="UniProtKB-ARBA"/>
</dbReference>
<keyword evidence="6" id="KW-0963">Cytoplasm</keyword>
<accession>A0AAD8DGI1</accession>
<dbReference type="PROSITE" id="PS50290">
    <property type="entry name" value="PI3_4_KINASE_3"/>
    <property type="match status" value="1"/>
</dbReference>
<gene>
    <name evidence="28" type="primary">ATM</name>
    <name evidence="28" type="ORF">AOXY_G11161</name>
</gene>
<dbReference type="GO" id="GO:1901701">
    <property type="term" value="P:cellular response to oxygen-containing compound"/>
    <property type="evidence" value="ECO:0007669"/>
    <property type="project" value="UniProtKB-ARBA"/>
</dbReference>
<evidence type="ECO:0000256" key="12">
    <source>
        <dbReference type="ARBA" id="ARBA00022777"/>
    </source>
</evidence>
<evidence type="ECO:0000256" key="4">
    <source>
        <dbReference type="ARBA" id="ARBA00004541"/>
    </source>
</evidence>
<keyword evidence="11 23" id="KW-0227">DNA damage</keyword>
<comment type="similarity">
    <text evidence="5 23">Belongs to the PI3/PI4-kinase family. ATM subfamily.</text>
</comment>
<keyword evidence="17" id="KW-0206">Cytoskeleton</keyword>
<evidence type="ECO:0000256" key="15">
    <source>
        <dbReference type="ARBA" id="ARBA00023125"/>
    </source>
</evidence>
<feature type="domain" description="PI3K/PI4K catalytic" evidence="25">
    <location>
        <begin position="2714"/>
        <end position="3030"/>
    </location>
</feature>
<dbReference type="GO" id="GO:0010506">
    <property type="term" value="P:regulation of autophagy"/>
    <property type="evidence" value="ECO:0007669"/>
    <property type="project" value="UniProtKB-ARBA"/>
</dbReference>
<dbReference type="PANTHER" id="PTHR37079">
    <property type="entry name" value="SERINE/THREONINE-PROTEIN KINASE ATM"/>
    <property type="match status" value="1"/>
</dbReference>
<evidence type="ECO:0000256" key="1">
    <source>
        <dbReference type="ARBA" id="ARBA00004123"/>
    </source>
</evidence>
<evidence type="ECO:0000256" key="2">
    <source>
        <dbReference type="ARBA" id="ARBA00004275"/>
    </source>
</evidence>
<comment type="subcellular location">
    <subcellularLocation>
        <location evidence="3">Cytoplasm</location>
        <location evidence="3">Cytoskeleton</location>
        <location evidence="3">Microtubule organizing center</location>
        <location evidence="3">Centrosome</location>
    </subcellularLocation>
    <subcellularLocation>
        <location evidence="4">Cytoplasmic vesicle</location>
    </subcellularLocation>
    <subcellularLocation>
        <location evidence="1 23">Nucleus</location>
    </subcellularLocation>
    <subcellularLocation>
        <location evidence="2">Peroxisome</location>
    </subcellularLocation>
</comment>
<dbReference type="InterPro" id="IPR021668">
    <property type="entry name" value="TAN"/>
</dbReference>
<feature type="domain" description="FAT" evidence="26">
    <location>
        <begin position="1957"/>
        <end position="2594"/>
    </location>
</feature>
<evidence type="ECO:0000313" key="28">
    <source>
        <dbReference type="EMBL" id="KAK1168262.1"/>
    </source>
</evidence>
<dbReference type="PANTHER" id="PTHR37079:SF4">
    <property type="entry name" value="SERINE_THREONINE-PROTEIN KINASE ATM"/>
    <property type="match status" value="1"/>
</dbReference>
<dbReference type="Pfam" id="PF02260">
    <property type="entry name" value="FATC"/>
    <property type="match status" value="1"/>
</dbReference>
<dbReference type="GO" id="GO:1904262">
    <property type="term" value="P:negative regulation of TORC1 signaling"/>
    <property type="evidence" value="ECO:0007669"/>
    <property type="project" value="UniProtKB-ARBA"/>
</dbReference>
<dbReference type="GO" id="GO:0000724">
    <property type="term" value="P:double-strand break repair via homologous recombination"/>
    <property type="evidence" value="ECO:0007669"/>
    <property type="project" value="UniProtKB-ARBA"/>
</dbReference>
<comment type="catalytic activity">
    <reaction evidence="22">
        <text>L-seryl-[protein] + ATP = O-phospho-L-seryl-[protein] + ADP + H(+)</text>
        <dbReference type="Rhea" id="RHEA:17989"/>
        <dbReference type="Rhea" id="RHEA-COMP:9863"/>
        <dbReference type="Rhea" id="RHEA-COMP:11604"/>
        <dbReference type="ChEBI" id="CHEBI:15378"/>
        <dbReference type="ChEBI" id="CHEBI:29999"/>
        <dbReference type="ChEBI" id="CHEBI:30616"/>
        <dbReference type="ChEBI" id="CHEBI:83421"/>
        <dbReference type="ChEBI" id="CHEBI:456216"/>
        <dbReference type="EC" id="2.7.11.1"/>
    </reaction>
    <physiologicalReaction direction="left-to-right" evidence="22">
        <dbReference type="Rhea" id="RHEA:17990"/>
    </physiologicalReaction>
</comment>
<dbReference type="GO" id="GO:0031410">
    <property type="term" value="C:cytoplasmic vesicle"/>
    <property type="evidence" value="ECO:0007669"/>
    <property type="project" value="UniProtKB-SubCell"/>
</dbReference>
<keyword evidence="12 23" id="KW-0418">Kinase</keyword>
<keyword evidence="14" id="KW-0007">Acetylation</keyword>
<dbReference type="InterPro" id="IPR000403">
    <property type="entry name" value="PI3/4_kinase_cat_dom"/>
</dbReference>
<dbReference type="GO" id="GO:0010557">
    <property type="term" value="P:positive regulation of macromolecule biosynthetic process"/>
    <property type="evidence" value="ECO:0007669"/>
    <property type="project" value="UniProtKB-ARBA"/>
</dbReference>
<evidence type="ECO:0000259" key="26">
    <source>
        <dbReference type="PROSITE" id="PS51189"/>
    </source>
</evidence>
<keyword evidence="19" id="KW-0131">Cell cycle</keyword>
<keyword evidence="7 23" id="KW-0723">Serine/threonine-protein kinase</keyword>
<dbReference type="GO" id="GO:0042981">
    <property type="term" value="P:regulation of apoptotic process"/>
    <property type="evidence" value="ECO:0007669"/>
    <property type="project" value="UniProtKB-ARBA"/>
</dbReference>
<dbReference type="PROSITE" id="PS51189">
    <property type="entry name" value="FAT"/>
    <property type="match status" value="1"/>
</dbReference>
<evidence type="ECO:0000256" key="8">
    <source>
        <dbReference type="ARBA" id="ARBA00022553"/>
    </source>
</evidence>
<feature type="region of interest" description="Disordered" evidence="24">
    <location>
        <begin position="869"/>
        <end position="892"/>
    </location>
</feature>
<evidence type="ECO:0000259" key="25">
    <source>
        <dbReference type="PROSITE" id="PS50290"/>
    </source>
</evidence>
<dbReference type="GO" id="GO:0005524">
    <property type="term" value="F:ATP binding"/>
    <property type="evidence" value="ECO:0007669"/>
    <property type="project" value="UniProtKB-KW"/>
</dbReference>
<dbReference type="InterPro" id="IPR003151">
    <property type="entry name" value="PIK-rel_kinase_FAT"/>
</dbReference>
<organism evidence="28 29">
    <name type="scientific">Acipenser oxyrinchus oxyrinchus</name>
    <dbReference type="NCBI Taxonomy" id="40147"/>
    <lineage>
        <taxon>Eukaryota</taxon>
        <taxon>Metazoa</taxon>
        <taxon>Chordata</taxon>
        <taxon>Craniata</taxon>
        <taxon>Vertebrata</taxon>
        <taxon>Euteleostomi</taxon>
        <taxon>Actinopterygii</taxon>
        <taxon>Chondrostei</taxon>
        <taxon>Acipenseriformes</taxon>
        <taxon>Acipenseridae</taxon>
        <taxon>Acipenser</taxon>
    </lineage>
</organism>
<dbReference type="GO" id="GO:0004674">
    <property type="term" value="F:protein serine/threonine kinase activity"/>
    <property type="evidence" value="ECO:0007669"/>
    <property type="project" value="UniProtKB-KW"/>
</dbReference>